<dbReference type="GO" id="GO:0005829">
    <property type="term" value="C:cytosol"/>
    <property type="evidence" value="ECO:0007669"/>
    <property type="project" value="TreeGrafter"/>
</dbReference>
<dbReference type="AlphaFoldDB" id="X0ZNY7"/>
<name>X0ZNY7_9ZZZZ</name>
<dbReference type="EMBL" id="BART01000034">
    <property type="protein sequence ID" value="GAG62088.1"/>
    <property type="molecule type" value="Genomic_DNA"/>
</dbReference>
<dbReference type="GO" id="GO:0008782">
    <property type="term" value="F:adenosylhomocysteine nucleosidase activity"/>
    <property type="evidence" value="ECO:0007669"/>
    <property type="project" value="TreeGrafter"/>
</dbReference>
<dbReference type="InterPro" id="IPR035994">
    <property type="entry name" value="Nucleoside_phosphorylase_sf"/>
</dbReference>
<dbReference type="Gene3D" id="3.40.50.1580">
    <property type="entry name" value="Nucleoside phosphorylase domain"/>
    <property type="match status" value="1"/>
</dbReference>
<proteinExistence type="predicted"/>
<evidence type="ECO:0000313" key="2">
    <source>
        <dbReference type="EMBL" id="GAG62088.1"/>
    </source>
</evidence>
<dbReference type="GO" id="GO:0008930">
    <property type="term" value="F:methylthioadenosine nucleosidase activity"/>
    <property type="evidence" value="ECO:0007669"/>
    <property type="project" value="TreeGrafter"/>
</dbReference>
<protein>
    <recommendedName>
        <fullName evidence="1">Nucleoside phosphorylase domain-containing protein</fullName>
    </recommendedName>
</protein>
<dbReference type="InterPro" id="IPR000845">
    <property type="entry name" value="Nucleoside_phosphorylase_d"/>
</dbReference>
<comment type="caution">
    <text evidence="2">The sequence shown here is derived from an EMBL/GenBank/DDBJ whole genome shotgun (WGS) entry which is preliminary data.</text>
</comment>
<dbReference type="CDD" id="cd09008">
    <property type="entry name" value="MTAN"/>
    <property type="match status" value="1"/>
</dbReference>
<dbReference type="GO" id="GO:0009116">
    <property type="term" value="P:nucleoside metabolic process"/>
    <property type="evidence" value="ECO:0007669"/>
    <property type="project" value="InterPro"/>
</dbReference>
<dbReference type="Pfam" id="PF01048">
    <property type="entry name" value="PNP_UDP_1"/>
    <property type="match status" value="1"/>
</dbReference>
<sequence>MNNENIDVIVIVSADIEWRAVQNLLPELNRDRSPFGEFCLLTSSNQIGDRRVILFQGGWGKISAAASAQYAIDRWKPHLLFNIGTCGGFEGEIARGALVLVERTVVYDIFEQMGDPEDHIKYYTTELDLSWLHEPFPEPVIRGTLVSGDRDLFPDDIRRLKLSYGAVAGDWESGSIAFVANRNNLPCLILRGVSDLVGELGGEVYGNLNLYEKSAQGIMAQLVKTLPEWLERANVFRN</sequence>
<dbReference type="PANTHER" id="PTHR46832:SF1">
    <property type="entry name" value="5'-METHYLTHIOADENOSINE_S-ADENOSYLHOMOCYSTEINE NUCLEOSIDASE"/>
    <property type="match status" value="1"/>
</dbReference>
<dbReference type="PANTHER" id="PTHR46832">
    <property type="entry name" value="5'-METHYLTHIOADENOSINE/S-ADENOSYLHOMOCYSTEINE NUCLEOSIDASE"/>
    <property type="match status" value="1"/>
</dbReference>
<feature type="domain" description="Nucleoside phosphorylase" evidence="1">
    <location>
        <begin position="29"/>
        <end position="223"/>
    </location>
</feature>
<gene>
    <name evidence="2" type="ORF">S01H4_00290</name>
</gene>
<dbReference type="GO" id="GO:0019284">
    <property type="term" value="P:L-methionine salvage from S-adenosylmethionine"/>
    <property type="evidence" value="ECO:0007669"/>
    <property type="project" value="TreeGrafter"/>
</dbReference>
<dbReference type="SUPFAM" id="SSF53167">
    <property type="entry name" value="Purine and uridine phosphorylases"/>
    <property type="match status" value="1"/>
</dbReference>
<accession>X0ZNY7</accession>
<organism evidence="2">
    <name type="scientific">marine sediment metagenome</name>
    <dbReference type="NCBI Taxonomy" id="412755"/>
    <lineage>
        <taxon>unclassified sequences</taxon>
        <taxon>metagenomes</taxon>
        <taxon>ecological metagenomes</taxon>
    </lineage>
</organism>
<reference evidence="2" key="1">
    <citation type="journal article" date="2014" name="Front. Microbiol.">
        <title>High frequency of phylogenetically diverse reductive dehalogenase-homologous genes in deep subseafloor sedimentary metagenomes.</title>
        <authorList>
            <person name="Kawai M."/>
            <person name="Futagami T."/>
            <person name="Toyoda A."/>
            <person name="Takaki Y."/>
            <person name="Nishi S."/>
            <person name="Hori S."/>
            <person name="Arai W."/>
            <person name="Tsubouchi T."/>
            <person name="Morono Y."/>
            <person name="Uchiyama I."/>
            <person name="Ito T."/>
            <person name="Fujiyama A."/>
            <person name="Inagaki F."/>
            <person name="Takami H."/>
        </authorList>
    </citation>
    <scope>NUCLEOTIDE SEQUENCE</scope>
    <source>
        <strain evidence="2">Expedition CK06-06</strain>
    </source>
</reference>
<evidence type="ECO:0000259" key="1">
    <source>
        <dbReference type="Pfam" id="PF01048"/>
    </source>
</evidence>